<gene>
    <name evidence="1" type="ORF">CLF_111955</name>
</gene>
<dbReference type="Proteomes" id="UP000008909">
    <property type="component" value="Unassembled WGS sequence"/>
</dbReference>
<evidence type="ECO:0000313" key="2">
    <source>
        <dbReference type="Proteomes" id="UP000008909"/>
    </source>
</evidence>
<proteinExistence type="predicted"/>
<organism evidence="1 2">
    <name type="scientific">Clonorchis sinensis</name>
    <name type="common">Chinese liver fluke</name>
    <dbReference type="NCBI Taxonomy" id="79923"/>
    <lineage>
        <taxon>Eukaryota</taxon>
        <taxon>Metazoa</taxon>
        <taxon>Spiralia</taxon>
        <taxon>Lophotrochozoa</taxon>
        <taxon>Platyhelminthes</taxon>
        <taxon>Trematoda</taxon>
        <taxon>Digenea</taxon>
        <taxon>Opisthorchiida</taxon>
        <taxon>Opisthorchiata</taxon>
        <taxon>Opisthorchiidae</taxon>
        <taxon>Clonorchis</taxon>
    </lineage>
</organism>
<name>G7YM54_CLOSI</name>
<keyword evidence="2" id="KW-1185">Reference proteome</keyword>
<sequence>MKNHSDTTQQHSSFQAVFEDVLIEKAILTVGNSFSFQLLLGNAFQLMGSMFSKALLKALGFEIFGFSATGIAFPGPYLVGSQYTVLVDVSQLVVNETAESLSYQLSIGRSSLRHLYSAELSSKTDYQLDVGKTLVCWAVVRSVDTDLMNLAIPSWSICLRVQAFERE</sequence>
<dbReference type="EMBL" id="DF143692">
    <property type="protein sequence ID" value="GAA54035.1"/>
    <property type="molecule type" value="Genomic_DNA"/>
</dbReference>
<reference evidence="1" key="1">
    <citation type="journal article" date="2011" name="Genome Biol.">
        <title>The draft genome of the carcinogenic human liver fluke Clonorchis sinensis.</title>
        <authorList>
            <person name="Wang X."/>
            <person name="Chen W."/>
            <person name="Huang Y."/>
            <person name="Sun J."/>
            <person name="Men J."/>
            <person name="Liu H."/>
            <person name="Luo F."/>
            <person name="Guo L."/>
            <person name="Lv X."/>
            <person name="Deng C."/>
            <person name="Zhou C."/>
            <person name="Fan Y."/>
            <person name="Li X."/>
            <person name="Huang L."/>
            <person name="Hu Y."/>
            <person name="Liang C."/>
            <person name="Hu X."/>
            <person name="Xu J."/>
            <person name="Yu X."/>
        </authorList>
    </citation>
    <scope>NUCLEOTIDE SEQUENCE [LARGE SCALE GENOMIC DNA]</scope>
    <source>
        <strain evidence="1">Henan</strain>
    </source>
</reference>
<reference key="2">
    <citation type="submission" date="2011-10" db="EMBL/GenBank/DDBJ databases">
        <title>The genome and transcriptome sequence of Clonorchis sinensis provide insights into the carcinogenic liver fluke.</title>
        <authorList>
            <person name="Wang X."/>
            <person name="Huang Y."/>
            <person name="Chen W."/>
            <person name="Liu H."/>
            <person name="Guo L."/>
            <person name="Chen Y."/>
            <person name="Luo F."/>
            <person name="Zhou W."/>
            <person name="Sun J."/>
            <person name="Mao Q."/>
            <person name="Liang P."/>
            <person name="Zhou C."/>
            <person name="Tian Y."/>
            <person name="Men J."/>
            <person name="Lv X."/>
            <person name="Huang L."/>
            <person name="Zhou J."/>
            <person name="Hu Y."/>
            <person name="Li R."/>
            <person name="Zhang F."/>
            <person name="Lei H."/>
            <person name="Li X."/>
            <person name="Hu X."/>
            <person name="Liang C."/>
            <person name="Xu J."/>
            <person name="Wu Z."/>
            <person name="Yu X."/>
        </authorList>
    </citation>
    <scope>NUCLEOTIDE SEQUENCE</scope>
    <source>
        <strain>Henan</strain>
    </source>
</reference>
<accession>G7YM54</accession>
<protein>
    <submittedName>
        <fullName evidence="1">Uncharacterized protein</fullName>
    </submittedName>
</protein>
<dbReference type="AlphaFoldDB" id="G7YM54"/>
<evidence type="ECO:0000313" key="1">
    <source>
        <dbReference type="EMBL" id="GAA54035.1"/>
    </source>
</evidence>